<reference evidence="1" key="1">
    <citation type="journal article" date="2015" name="Nature">
        <title>Complex archaea that bridge the gap between prokaryotes and eukaryotes.</title>
        <authorList>
            <person name="Spang A."/>
            <person name="Saw J.H."/>
            <person name="Jorgensen S.L."/>
            <person name="Zaremba-Niedzwiedzka K."/>
            <person name="Martijn J."/>
            <person name="Lind A.E."/>
            <person name="van Eijk R."/>
            <person name="Schleper C."/>
            <person name="Guy L."/>
            <person name="Ettema T.J."/>
        </authorList>
    </citation>
    <scope>NUCLEOTIDE SEQUENCE</scope>
</reference>
<protein>
    <submittedName>
        <fullName evidence="1">Uncharacterized protein</fullName>
    </submittedName>
</protein>
<sequence>MTDIKALAMDALVAWREHSMIMACGYGHEPERVDRAMVALEAGLTARSTGAAET</sequence>
<gene>
    <name evidence="1" type="ORF">LCGC14_3088090</name>
</gene>
<organism evidence="1">
    <name type="scientific">marine sediment metagenome</name>
    <dbReference type="NCBI Taxonomy" id="412755"/>
    <lineage>
        <taxon>unclassified sequences</taxon>
        <taxon>metagenomes</taxon>
        <taxon>ecological metagenomes</taxon>
    </lineage>
</organism>
<dbReference type="EMBL" id="LAZR01066168">
    <property type="protein sequence ID" value="KKK54105.1"/>
    <property type="molecule type" value="Genomic_DNA"/>
</dbReference>
<dbReference type="AlphaFoldDB" id="A0A0F8WZZ6"/>
<comment type="caution">
    <text evidence="1">The sequence shown here is derived from an EMBL/GenBank/DDBJ whole genome shotgun (WGS) entry which is preliminary data.</text>
</comment>
<accession>A0A0F8WZZ6</accession>
<proteinExistence type="predicted"/>
<evidence type="ECO:0000313" key="1">
    <source>
        <dbReference type="EMBL" id="KKK54105.1"/>
    </source>
</evidence>
<name>A0A0F8WZZ6_9ZZZZ</name>